<reference evidence="2 3" key="1">
    <citation type="submission" date="2019-12" db="EMBL/GenBank/DDBJ databases">
        <title>Whole genome shotgun sequence of Streptomyces tubercidicus NBRC 13090.</title>
        <authorList>
            <person name="Ichikawa N."/>
            <person name="Kimura A."/>
            <person name="Kitahashi Y."/>
            <person name="Komaki H."/>
            <person name="Tamura T."/>
        </authorList>
    </citation>
    <scope>NUCLEOTIDE SEQUENCE [LARGE SCALE GENOMIC DNA]</scope>
    <source>
        <strain evidence="2 3">NBRC 13090</strain>
    </source>
</reference>
<feature type="transmembrane region" description="Helical" evidence="1">
    <location>
        <begin position="60"/>
        <end position="84"/>
    </location>
</feature>
<dbReference type="GeneID" id="96287326"/>
<accession>A0A640V1W8</accession>
<dbReference type="AlphaFoldDB" id="A0A640V1W8"/>
<dbReference type="Proteomes" id="UP000431826">
    <property type="component" value="Unassembled WGS sequence"/>
</dbReference>
<keyword evidence="1" id="KW-1133">Transmembrane helix</keyword>
<keyword evidence="1" id="KW-0472">Membrane</keyword>
<evidence type="ECO:0000313" key="2">
    <source>
        <dbReference type="EMBL" id="GFE41594.1"/>
    </source>
</evidence>
<keyword evidence="1" id="KW-0812">Transmembrane</keyword>
<evidence type="ECO:0000313" key="3">
    <source>
        <dbReference type="Proteomes" id="UP000431826"/>
    </source>
</evidence>
<dbReference type="EMBL" id="BLIR01000003">
    <property type="protein sequence ID" value="GFE41594.1"/>
    <property type="molecule type" value="Genomic_DNA"/>
</dbReference>
<proteinExistence type="predicted"/>
<evidence type="ECO:0000256" key="1">
    <source>
        <dbReference type="SAM" id="Phobius"/>
    </source>
</evidence>
<organism evidence="2 3">
    <name type="scientific">Streptomyces tubercidicus</name>
    <dbReference type="NCBI Taxonomy" id="47759"/>
    <lineage>
        <taxon>Bacteria</taxon>
        <taxon>Bacillati</taxon>
        <taxon>Actinomycetota</taxon>
        <taxon>Actinomycetes</taxon>
        <taxon>Kitasatosporales</taxon>
        <taxon>Streptomycetaceae</taxon>
        <taxon>Streptomyces</taxon>
    </lineage>
</organism>
<comment type="caution">
    <text evidence="2">The sequence shown here is derived from an EMBL/GenBank/DDBJ whole genome shotgun (WGS) entry which is preliminary data.</text>
</comment>
<keyword evidence="3" id="KW-1185">Reference proteome</keyword>
<dbReference type="OrthoDB" id="4161336at2"/>
<feature type="transmembrane region" description="Helical" evidence="1">
    <location>
        <begin position="30"/>
        <end position="48"/>
    </location>
</feature>
<dbReference type="RefSeq" id="WP_159748625.1">
    <property type="nucleotide sequence ID" value="NZ_BLIR01000003.1"/>
</dbReference>
<protein>
    <submittedName>
        <fullName evidence="2">Uncharacterized protein</fullName>
    </submittedName>
</protein>
<sequence>MKSDVPLPLAKCAFDDPATRRAYQRDRRKTLINLLVRLGVWVALLIVAKCVESDEQLIEGLAAFLLIPMALLLIGPSVRLLWLYSLKNIVLVSRPWQRCEVIRRRDTKVAKGFAVEIRLVDEEDELSKSPVMGAFTGHLHNRWPKKLEEGTWFAGTHELGGVIARPGGQLLMRVVRR</sequence>
<gene>
    <name evidence="2" type="ORF">Stube_62670</name>
</gene>
<name>A0A640V1W8_9ACTN</name>